<comment type="caution">
    <text evidence="3">The sequence shown here is derived from an EMBL/GenBank/DDBJ whole genome shotgun (WGS) entry which is preliminary data.</text>
</comment>
<dbReference type="EMBL" id="BAAAGX010000037">
    <property type="protein sequence ID" value="GAA0278395.1"/>
    <property type="molecule type" value="Genomic_DNA"/>
</dbReference>
<name>A0ABP3EUX7_9ACTN</name>
<keyword evidence="1" id="KW-0175">Coiled coil</keyword>
<evidence type="ECO:0000256" key="2">
    <source>
        <dbReference type="SAM" id="Phobius"/>
    </source>
</evidence>
<proteinExistence type="predicted"/>
<dbReference type="Proteomes" id="UP001500967">
    <property type="component" value="Unassembled WGS sequence"/>
</dbReference>
<dbReference type="RefSeq" id="WP_344653965.1">
    <property type="nucleotide sequence ID" value="NZ_BAAAGX010000037.1"/>
</dbReference>
<evidence type="ECO:0000256" key="1">
    <source>
        <dbReference type="SAM" id="Coils"/>
    </source>
</evidence>
<organism evidence="3 4">
    <name type="scientific">Cryptosporangium japonicum</name>
    <dbReference type="NCBI Taxonomy" id="80872"/>
    <lineage>
        <taxon>Bacteria</taxon>
        <taxon>Bacillati</taxon>
        <taxon>Actinomycetota</taxon>
        <taxon>Actinomycetes</taxon>
        <taxon>Cryptosporangiales</taxon>
        <taxon>Cryptosporangiaceae</taxon>
        <taxon>Cryptosporangium</taxon>
    </lineage>
</organism>
<evidence type="ECO:0000313" key="3">
    <source>
        <dbReference type="EMBL" id="GAA0278395.1"/>
    </source>
</evidence>
<reference evidence="4" key="1">
    <citation type="journal article" date="2019" name="Int. J. Syst. Evol. Microbiol.">
        <title>The Global Catalogue of Microorganisms (GCM) 10K type strain sequencing project: providing services to taxonomists for standard genome sequencing and annotation.</title>
        <authorList>
            <consortium name="The Broad Institute Genomics Platform"/>
            <consortium name="The Broad Institute Genome Sequencing Center for Infectious Disease"/>
            <person name="Wu L."/>
            <person name="Ma J."/>
        </authorList>
    </citation>
    <scope>NUCLEOTIDE SEQUENCE [LARGE SCALE GENOMIC DNA]</scope>
    <source>
        <strain evidence="4">JCM 10425</strain>
    </source>
</reference>
<feature type="transmembrane region" description="Helical" evidence="2">
    <location>
        <begin position="6"/>
        <end position="27"/>
    </location>
</feature>
<sequence>MTLASWIVVALVVLGVVALGLVAAPLLPKLRRLKRAGDVLKGRAEEAQTLQVELETLQARVLEVQAKVERVRPAR</sequence>
<evidence type="ECO:0000313" key="4">
    <source>
        <dbReference type="Proteomes" id="UP001500967"/>
    </source>
</evidence>
<keyword evidence="2" id="KW-0472">Membrane</keyword>
<keyword evidence="2" id="KW-0812">Transmembrane</keyword>
<protein>
    <submittedName>
        <fullName evidence="3">Uncharacterized protein</fullName>
    </submittedName>
</protein>
<keyword evidence="4" id="KW-1185">Reference proteome</keyword>
<accession>A0ABP3EUX7</accession>
<feature type="coiled-coil region" evidence="1">
    <location>
        <begin position="40"/>
        <end position="67"/>
    </location>
</feature>
<keyword evidence="2" id="KW-1133">Transmembrane helix</keyword>
<gene>
    <name evidence="3" type="ORF">GCM10009539_77790</name>
</gene>